<dbReference type="EMBL" id="BMAW01045802">
    <property type="protein sequence ID" value="GFS51937.1"/>
    <property type="molecule type" value="Genomic_DNA"/>
</dbReference>
<protein>
    <submittedName>
        <fullName evidence="1">Uncharacterized protein</fullName>
    </submittedName>
</protein>
<comment type="caution">
    <text evidence="1">The sequence shown here is derived from an EMBL/GenBank/DDBJ whole genome shotgun (WGS) entry which is preliminary data.</text>
</comment>
<organism evidence="1 2">
    <name type="scientific">Nephila pilipes</name>
    <name type="common">Giant wood spider</name>
    <name type="synonym">Nephila maculata</name>
    <dbReference type="NCBI Taxonomy" id="299642"/>
    <lineage>
        <taxon>Eukaryota</taxon>
        <taxon>Metazoa</taxon>
        <taxon>Ecdysozoa</taxon>
        <taxon>Arthropoda</taxon>
        <taxon>Chelicerata</taxon>
        <taxon>Arachnida</taxon>
        <taxon>Araneae</taxon>
        <taxon>Araneomorphae</taxon>
        <taxon>Entelegynae</taxon>
        <taxon>Araneoidea</taxon>
        <taxon>Nephilidae</taxon>
        <taxon>Nephila</taxon>
    </lineage>
</organism>
<evidence type="ECO:0000313" key="2">
    <source>
        <dbReference type="Proteomes" id="UP000887013"/>
    </source>
</evidence>
<proteinExistence type="predicted"/>
<dbReference type="Proteomes" id="UP000887013">
    <property type="component" value="Unassembled WGS sequence"/>
</dbReference>
<sequence length="98" mass="11485">MVNSVFSIELLAQTKIAIHTYSDTYITAFQPKKRYILSFGSAKQWEPIMKKKLSSLNLPLKFEKRIKAFMKPLTAQMDEWKFDHNSSLKYCSFEVSIE</sequence>
<accession>A0A8X6MEU7</accession>
<name>A0A8X6MEU7_NEPPI</name>
<evidence type="ECO:0000313" key="1">
    <source>
        <dbReference type="EMBL" id="GFS51937.1"/>
    </source>
</evidence>
<gene>
    <name evidence="1" type="ORF">NPIL_273991</name>
</gene>
<reference evidence="1" key="1">
    <citation type="submission" date="2020-08" db="EMBL/GenBank/DDBJ databases">
        <title>Multicomponent nature underlies the extraordinary mechanical properties of spider dragline silk.</title>
        <authorList>
            <person name="Kono N."/>
            <person name="Nakamura H."/>
            <person name="Mori M."/>
            <person name="Yoshida Y."/>
            <person name="Ohtoshi R."/>
            <person name="Malay A.D."/>
            <person name="Moran D.A.P."/>
            <person name="Tomita M."/>
            <person name="Numata K."/>
            <person name="Arakawa K."/>
        </authorList>
    </citation>
    <scope>NUCLEOTIDE SEQUENCE</scope>
</reference>
<keyword evidence="2" id="KW-1185">Reference proteome</keyword>
<dbReference type="AlphaFoldDB" id="A0A8X6MEU7"/>
<dbReference type="OrthoDB" id="6418612at2759"/>